<name>A0ABN9DZC2_9NEOB</name>
<evidence type="ECO:0000313" key="2">
    <source>
        <dbReference type="Proteomes" id="UP001162483"/>
    </source>
</evidence>
<sequence length="51" mass="6055">MQSHTKQCSSADRTQWREEHPCSAQQHLELPFSLHCLCYRAAHHYLLCCLR</sequence>
<dbReference type="Proteomes" id="UP001162483">
    <property type="component" value="Unassembled WGS sequence"/>
</dbReference>
<dbReference type="EMBL" id="CATNWA010014948">
    <property type="protein sequence ID" value="CAI9577827.1"/>
    <property type="molecule type" value="Genomic_DNA"/>
</dbReference>
<evidence type="ECO:0000313" key="1">
    <source>
        <dbReference type="EMBL" id="CAI9577827.1"/>
    </source>
</evidence>
<proteinExistence type="predicted"/>
<keyword evidence="2" id="KW-1185">Reference proteome</keyword>
<gene>
    <name evidence="1" type="ORF">SPARVUS_LOCUS8779871</name>
</gene>
<feature type="non-terminal residue" evidence="1">
    <location>
        <position position="51"/>
    </location>
</feature>
<organism evidence="1 2">
    <name type="scientific">Staurois parvus</name>
    <dbReference type="NCBI Taxonomy" id="386267"/>
    <lineage>
        <taxon>Eukaryota</taxon>
        <taxon>Metazoa</taxon>
        <taxon>Chordata</taxon>
        <taxon>Craniata</taxon>
        <taxon>Vertebrata</taxon>
        <taxon>Euteleostomi</taxon>
        <taxon>Amphibia</taxon>
        <taxon>Batrachia</taxon>
        <taxon>Anura</taxon>
        <taxon>Neobatrachia</taxon>
        <taxon>Ranoidea</taxon>
        <taxon>Ranidae</taxon>
        <taxon>Staurois</taxon>
    </lineage>
</organism>
<protein>
    <submittedName>
        <fullName evidence="1">Uncharacterized protein</fullName>
    </submittedName>
</protein>
<comment type="caution">
    <text evidence="1">The sequence shown here is derived from an EMBL/GenBank/DDBJ whole genome shotgun (WGS) entry which is preliminary data.</text>
</comment>
<reference evidence="1" key="1">
    <citation type="submission" date="2023-05" db="EMBL/GenBank/DDBJ databases">
        <authorList>
            <person name="Stuckert A."/>
        </authorList>
    </citation>
    <scope>NUCLEOTIDE SEQUENCE</scope>
</reference>
<accession>A0ABN9DZC2</accession>